<dbReference type="GO" id="GO:0033063">
    <property type="term" value="C:Rad51B-Rad51C-Rad51D-XRCC2 complex"/>
    <property type="evidence" value="ECO:0000318"/>
    <property type="project" value="GO_Central"/>
</dbReference>
<dbReference type="OMA" id="QRIHTFR"/>
<dbReference type="AlphaFoldDB" id="A0A9J7N395"/>
<evidence type="ECO:0000256" key="2">
    <source>
        <dbReference type="ARBA" id="ARBA00007095"/>
    </source>
</evidence>
<keyword evidence="7" id="KW-0233">DNA recombination</keyword>
<dbReference type="GO" id="GO:0000723">
    <property type="term" value="P:telomere maintenance"/>
    <property type="evidence" value="ECO:0000318"/>
    <property type="project" value="GO_Central"/>
</dbReference>
<evidence type="ECO:0000256" key="7">
    <source>
        <dbReference type="ARBA" id="ARBA00023172"/>
    </source>
</evidence>
<evidence type="ECO:0000313" key="12">
    <source>
        <dbReference type="RefSeq" id="XP_035690156.1"/>
    </source>
</evidence>
<dbReference type="GeneID" id="118425445"/>
<name>A0A9J7N395_BRAFL</name>
<evidence type="ECO:0000256" key="3">
    <source>
        <dbReference type="ARBA" id="ARBA00022741"/>
    </source>
</evidence>
<feature type="domain" description="RecA family profile 1" evidence="10">
    <location>
        <begin position="78"/>
        <end position="249"/>
    </location>
</feature>
<dbReference type="CDD" id="cd19489">
    <property type="entry name" value="Rad51D"/>
    <property type="match status" value="1"/>
</dbReference>
<keyword evidence="11" id="KW-1185">Reference proteome</keyword>
<dbReference type="GO" id="GO:0008094">
    <property type="term" value="F:ATP-dependent activity, acting on DNA"/>
    <property type="evidence" value="ECO:0000318"/>
    <property type="project" value="GO_Central"/>
</dbReference>
<keyword evidence="9" id="KW-0539">Nucleus</keyword>
<comment type="subcellular location">
    <subcellularLocation>
        <location evidence="1">Nucleus</location>
    </subcellularLocation>
</comment>
<dbReference type="InterPro" id="IPR047323">
    <property type="entry name" value="Rad51D_C"/>
</dbReference>
<evidence type="ECO:0000256" key="6">
    <source>
        <dbReference type="ARBA" id="ARBA00023125"/>
    </source>
</evidence>
<dbReference type="GO" id="GO:0005815">
    <property type="term" value="C:microtubule organizing center"/>
    <property type="evidence" value="ECO:0000318"/>
    <property type="project" value="GO_Central"/>
</dbReference>
<dbReference type="Proteomes" id="UP000001554">
    <property type="component" value="Chromosome 11"/>
</dbReference>
<dbReference type="SUPFAM" id="SSF52540">
    <property type="entry name" value="P-loop containing nucleoside triphosphate hydrolases"/>
    <property type="match status" value="1"/>
</dbReference>
<dbReference type="KEGG" id="bfo:118425445"/>
<dbReference type="OrthoDB" id="336321at2759"/>
<dbReference type="GO" id="GO:0003697">
    <property type="term" value="F:single-stranded DNA binding"/>
    <property type="evidence" value="ECO:0000318"/>
    <property type="project" value="GO_Central"/>
</dbReference>
<evidence type="ECO:0000256" key="5">
    <source>
        <dbReference type="ARBA" id="ARBA00022840"/>
    </source>
</evidence>
<protein>
    <submittedName>
        <fullName evidence="12">DNA repair protein RAD51 homolog 4-like</fullName>
    </submittedName>
</protein>
<dbReference type="GO" id="GO:0005524">
    <property type="term" value="F:ATP binding"/>
    <property type="evidence" value="ECO:0007669"/>
    <property type="project" value="UniProtKB-KW"/>
</dbReference>
<keyword evidence="8" id="KW-0234">DNA repair</keyword>
<dbReference type="GO" id="GO:0005657">
    <property type="term" value="C:replication fork"/>
    <property type="evidence" value="ECO:0000318"/>
    <property type="project" value="GO_Central"/>
</dbReference>
<dbReference type="GO" id="GO:0007131">
    <property type="term" value="P:reciprocal meiotic recombination"/>
    <property type="evidence" value="ECO:0000318"/>
    <property type="project" value="GO_Central"/>
</dbReference>
<comment type="similarity">
    <text evidence="2">Belongs to the RecA family. RAD51 subfamily.</text>
</comment>
<keyword evidence="3" id="KW-0547">Nucleotide-binding</keyword>
<dbReference type="RefSeq" id="XP_035690156.1">
    <property type="nucleotide sequence ID" value="XM_035834263.1"/>
</dbReference>
<evidence type="ECO:0000259" key="10">
    <source>
        <dbReference type="PROSITE" id="PS50162"/>
    </source>
</evidence>
<evidence type="ECO:0000313" key="11">
    <source>
        <dbReference type="Proteomes" id="UP000001554"/>
    </source>
</evidence>
<evidence type="ECO:0000256" key="8">
    <source>
        <dbReference type="ARBA" id="ARBA00023204"/>
    </source>
</evidence>
<sequence length="332" mass="35891">MAPLKVGMCAALTVEVLNSLQNAGVRTVSEFVCTDLELMMTRCCVSYKDLVAIRKVLLVQYSAFPVGGTSWYEEILSTTAILSTGNSRLDDMLDGGIYTGALTEVIGASGSGKTQICMSVAVHVASSLQQNVLYMDTAGACSGHKLQDILHNSAGERESTALSRIGFRRIFDPWQLLDLLQKTKAAISKQTDPFYSKLKLLIVDSVAAVLSPTLGGQQTEGHAIMLNISRQLKVLSSEHSIAVLMTNNVVHGELGEPWPGLGRSWQHIPNTRLLVQGTGTTGSQERQILVLKTPRLPRCLSTTLTLSAAGILDLHTHTSQEMQGQLEASERN</sequence>
<dbReference type="Pfam" id="PF21794">
    <property type="entry name" value="RAD51D_N"/>
    <property type="match status" value="1"/>
</dbReference>
<reference evidence="12" key="2">
    <citation type="submission" date="2025-08" db="UniProtKB">
        <authorList>
            <consortium name="RefSeq"/>
        </authorList>
    </citation>
    <scope>IDENTIFICATION</scope>
    <source>
        <strain evidence="12">S238N-H82</strain>
        <tissue evidence="12">Testes</tissue>
    </source>
</reference>
<reference evidence="11" key="1">
    <citation type="journal article" date="2020" name="Nat. Ecol. Evol.">
        <title>Deeply conserved synteny resolves early events in vertebrate evolution.</title>
        <authorList>
            <person name="Simakov O."/>
            <person name="Marletaz F."/>
            <person name="Yue J.X."/>
            <person name="O'Connell B."/>
            <person name="Jenkins J."/>
            <person name="Brandt A."/>
            <person name="Calef R."/>
            <person name="Tung C.H."/>
            <person name="Huang T.K."/>
            <person name="Schmutz J."/>
            <person name="Satoh N."/>
            <person name="Yu J.K."/>
            <person name="Putnam N.H."/>
            <person name="Green R.E."/>
            <person name="Rokhsar D.S."/>
        </authorList>
    </citation>
    <scope>NUCLEOTIDE SEQUENCE [LARGE SCALE GENOMIC DNA]</scope>
    <source>
        <strain evidence="11">S238N-H82</strain>
    </source>
</reference>
<dbReference type="InterPro" id="IPR020588">
    <property type="entry name" value="RecA_ATP-bd"/>
</dbReference>
<dbReference type="InterPro" id="IPR048943">
    <property type="entry name" value="RAD51D_N"/>
</dbReference>
<keyword evidence="6" id="KW-0238">DNA-binding</keyword>
<proteinExistence type="inferred from homology"/>
<evidence type="ECO:0000256" key="1">
    <source>
        <dbReference type="ARBA" id="ARBA00004123"/>
    </source>
</evidence>
<dbReference type="Pfam" id="PF08423">
    <property type="entry name" value="Rad51"/>
    <property type="match status" value="1"/>
</dbReference>
<dbReference type="GO" id="GO:0042148">
    <property type="term" value="P:DNA strand invasion"/>
    <property type="evidence" value="ECO:0000318"/>
    <property type="project" value="GO_Central"/>
</dbReference>
<evidence type="ECO:0000256" key="4">
    <source>
        <dbReference type="ARBA" id="ARBA00022763"/>
    </source>
</evidence>
<dbReference type="InterPro" id="IPR051988">
    <property type="entry name" value="HRR_RAD51_Paralog"/>
</dbReference>
<dbReference type="InterPro" id="IPR027417">
    <property type="entry name" value="P-loop_NTPase"/>
</dbReference>
<dbReference type="PANTHER" id="PTHR46457:SF1">
    <property type="entry name" value="DNA REPAIR PROTEIN RAD51 HOMOLOG 4"/>
    <property type="match status" value="1"/>
</dbReference>
<accession>A0A9J7N395</accession>
<keyword evidence="4" id="KW-0227">DNA damage</keyword>
<dbReference type="PANTHER" id="PTHR46457">
    <property type="entry name" value="DNA REPAIR PROTEIN RAD51 HOMOLOG 4"/>
    <property type="match status" value="1"/>
</dbReference>
<evidence type="ECO:0000256" key="9">
    <source>
        <dbReference type="ARBA" id="ARBA00023242"/>
    </source>
</evidence>
<dbReference type="GO" id="GO:0000724">
    <property type="term" value="P:double-strand break repair via homologous recombination"/>
    <property type="evidence" value="ECO:0000318"/>
    <property type="project" value="GO_Central"/>
</dbReference>
<organism evidence="11 12">
    <name type="scientific">Branchiostoma floridae</name>
    <name type="common">Florida lancelet</name>
    <name type="synonym">Amphioxus</name>
    <dbReference type="NCBI Taxonomy" id="7739"/>
    <lineage>
        <taxon>Eukaryota</taxon>
        <taxon>Metazoa</taxon>
        <taxon>Chordata</taxon>
        <taxon>Cephalochordata</taxon>
        <taxon>Leptocardii</taxon>
        <taxon>Amphioxiformes</taxon>
        <taxon>Branchiostomatidae</taxon>
        <taxon>Branchiostoma</taxon>
    </lineage>
</organism>
<dbReference type="GO" id="GO:0140664">
    <property type="term" value="F:ATP-dependent DNA damage sensor activity"/>
    <property type="evidence" value="ECO:0007669"/>
    <property type="project" value="InterPro"/>
</dbReference>
<dbReference type="PROSITE" id="PS50162">
    <property type="entry name" value="RECA_2"/>
    <property type="match status" value="1"/>
</dbReference>
<keyword evidence="5" id="KW-0067">ATP-binding</keyword>
<dbReference type="Gene3D" id="3.40.50.300">
    <property type="entry name" value="P-loop containing nucleotide triphosphate hydrolases"/>
    <property type="match status" value="1"/>
</dbReference>
<gene>
    <name evidence="12" type="primary">LOC118425445</name>
</gene>
<dbReference type="InterPro" id="IPR013632">
    <property type="entry name" value="Rad51_C"/>
</dbReference>